<gene>
    <name evidence="3" type="ORF">AB675_11474</name>
</gene>
<sequence>MDDKAVQTFVDTSETVNVAISAITMLPSLVAGVELRKVHLSRAQERLRTREDNVWRLYNRRPNSKIERRPGFHTSDMLRLWPPRTPRERNVVERWERAKEMLSIVQECLQAVESDLKESLKTLGDKVAAAFSELLDLYVEEDADDLKAALLMVAEENLPESLKVEDEPLQSEDGQMRDVADALEKPTPDDIGRRRLALQDLVEQCDAAKTQRTAARTALNNFFKQGRRVDPIPGESTDDRNFRALKTMRDLTQKAQDAESEYSKIAERAAKEDARSSESMSGHFPMYHAYPNHRQEEAEAEGRQTLANADFDAIADWKELVRQQATAADPEKLPIQWHQREHSRSSMASTIRLNEEINHKNYSHRGKRMIAAWTEKGLRSYDDLIDSWPDEIIERPQRASPDHQRYVSVAVQTDATPPGTPASSDRKSDSYFTPPESTSSTDTSTASSPYGSMRSGASAGNVWSDIQRASDVGSADMPGRDSCCYELL</sequence>
<reference evidence="3 4" key="1">
    <citation type="submission" date="2015-06" db="EMBL/GenBank/DDBJ databases">
        <title>Draft genome of the ant-associated black yeast Phialophora attae CBS 131958.</title>
        <authorList>
            <person name="Moreno L.F."/>
            <person name="Stielow B.J."/>
            <person name="de Hoog S."/>
            <person name="Vicente V.A."/>
            <person name="Weiss V.A."/>
            <person name="de Vries M."/>
            <person name="Cruz L.M."/>
            <person name="Souza E.M."/>
        </authorList>
    </citation>
    <scope>NUCLEOTIDE SEQUENCE [LARGE SCALE GENOMIC DNA]</scope>
    <source>
        <strain evidence="3 4">CBS 131958</strain>
    </source>
</reference>
<evidence type="ECO:0000313" key="4">
    <source>
        <dbReference type="Proteomes" id="UP000038010"/>
    </source>
</evidence>
<name>A0A0N1P128_9EURO</name>
<dbReference type="EMBL" id="LFJN01000013">
    <property type="protein sequence ID" value="KPI40025.1"/>
    <property type="molecule type" value="Genomic_DNA"/>
</dbReference>
<dbReference type="RefSeq" id="XP_017999988.1">
    <property type="nucleotide sequence ID" value="XM_018140324.1"/>
</dbReference>
<comment type="caution">
    <text evidence="3">The sequence shown here is derived from an EMBL/GenBank/DDBJ whole genome shotgun (WGS) entry which is preliminary data.</text>
</comment>
<dbReference type="VEuPathDB" id="FungiDB:AB675_11474"/>
<dbReference type="GeneID" id="28732205"/>
<protein>
    <submittedName>
        <fullName evidence="3">Uncharacterized protein</fullName>
    </submittedName>
</protein>
<accession>A0A0N1P128</accession>
<evidence type="ECO:0000256" key="2">
    <source>
        <dbReference type="SAM" id="MobiDB-lite"/>
    </source>
</evidence>
<proteinExistence type="predicted"/>
<keyword evidence="1" id="KW-0175">Coiled coil</keyword>
<feature type="coiled-coil region" evidence="1">
    <location>
        <begin position="241"/>
        <end position="268"/>
    </location>
</feature>
<evidence type="ECO:0000256" key="1">
    <source>
        <dbReference type="SAM" id="Coils"/>
    </source>
</evidence>
<feature type="compositionally biased region" description="Low complexity" evidence="2">
    <location>
        <begin position="433"/>
        <end position="449"/>
    </location>
</feature>
<dbReference type="AlphaFoldDB" id="A0A0N1P128"/>
<dbReference type="Proteomes" id="UP000038010">
    <property type="component" value="Unassembled WGS sequence"/>
</dbReference>
<keyword evidence="4" id="KW-1185">Reference proteome</keyword>
<organism evidence="3 4">
    <name type="scientific">Cyphellophora attinorum</name>
    <dbReference type="NCBI Taxonomy" id="1664694"/>
    <lineage>
        <taxon>Eukaryota</taxon>
        <taxon>Fungi</taxon>
        <taxon>Dikarya</taxon>
        <taxon>Ascomycota</taxon>
        <taxon>Pezizomycotina</taxon>
        <taxon>Eurotiomycetes</taxon>
        <taxon>Chaetothyriomycetidae</taxon>
        <taxon>Chaetothyriales</taxon>
        <taxon>Cyphellophoraceae</taxon>
        <taxon>Cyphellophora</taxon>
    </lineage>
</organism>
<feature type="region of interest" description="Disordered" evidence="2">
    <location>
        <begin position="412"/>
        <end position="461"/>
    </location>
</feature>
<evidence type="ECO:0000313" key="3">
    <source>
        <dbReference type="EMBL" id="KPI40025.1"/>
    </source>
</evidence>